<accession>A0A382SMR5</accession>
<dbReference type="SUPFAM" id="SSF51556">
    <property type="entry name" value="Metallo-dependent hydrolases"/>
    <property type="match status" value="1"/>
</dbReference>
<protein>
    <recommendedName>
        <fullName evidence="3">Amidohydrolase-related domain-containing protein</fullName>
    </recommendedName>
</protein>
<evidence type="ECO:0000259" key="3">
    <source>
        <dbReference type="Pfam" id="PF01979"/>
    </source>
</evidence>
<dbReference type="PANTHER" id="PTHR43668">
    <property type="entry name" value="ALLANTOINASE"/>
    <property type="match status" value="1"/>
</dbReference>
<dbReference type="Gene3D" id="3.20.20.140">
    <property type="entry name" value="Metal-dependent hydrolases"/>
    <property type="match status" value="1"/>
</dbReference>
<dbReference type="InterPro" id="IPR050138">
    <property type="entry name" value="DHOase/Allantoinase_Hydrolase"/>
</dbReference>
<feature type="non-terminal residue" evidence="4">
    <location>
        <position position="309"/>
    </location>
</feature>
<sequence>ESGSKAAVLGGVTTVFEMPNTTPPTTTAESFTEKLLRADGRYHCDYGFFIGACKENIASLPALERLSGCVGVKIFMGSSTGTLLIPDDNMLKEVLSSGRRRAAVHAEDENRLKERLPIRNSGGGPELHPQWRDVKTALLATERLVRLARTHRRPVHVLHVTTADEINLLRKVRDIATVECTPQHLTLVAPDCYDQLGTYAQMNPPIRNEKHRQGLWQGILDGTVDVIGSDHAPHTQAEKDMDYPNSPSGMPGVQTLLPIMLDHVNAGRLSLKRLVELTSTGPARIYGAALKGEVKVGYDADLTLVDLGL</sequence>
<gene>
    <name evidence="4" type="ORF">METZ01_LOCUS364104</name>
</gene>
<dbReference type="GO" id="GO:0005737">
    <property type="term" value="C:cytoplasm"/>
    <property type="evidence" value="ECO:0007669"/>
    <property type="project" value="TreeGrafter"/>
</dbReference>
<reference evidence="4" key="1">
    <citation type="submission" date="2018-05" db="EMBL/GenBank/DDBJ databases">
        <authorList>
            <person name="Lanie J.A."/>
            <person name="Ng W.-L."/>
            <person name="Kazmierczak K.M."/>
            <person name="Andrzejewski T.M."/>
            <person name="Davidsen T.M."/>
            <person name="Wayne K.J."/>
            <person name="Tettelin H."/>
            <person name="Glass J.I."/>
            <person name="Rusch D."/>
            <person name="Podicherti R."/>
            <person name="Tsui H.-C.T."/>
            <person name="Winkler M.E."/>
        </authorList>
    </citation>
    <scope>NUCLEOTIDE SEQUENCE</scope>
</reference>
<feature type="non-terminal residue" evidence="4">
    <location>
        <position position="1"/>
    </location>
</feature>
<dbReference type="PROSITE" id="PS00483">
    <property type="entry name" value="DIHYDROOROTASE_2"/>
    <property type="match status" value="1"/>
</dbReference>
<feature type="domain" description="Amidohydrolase-related" evidence="3">
    <location>
        <begin position="2"/>
        <end position="307"/>
    </location>
</feature>
<dbReference type="InterPro" id="IPR032466">
    <property type="entry name" value="Metal_Hydrolase"/>
</dbReference>
<organism evidence="4">
    <name type="scientific">marine metagenome</name>
    <dbReference type="NCBI Taxonomy" id="408172"/>
    <lineage>
        <taxon>unclassified sequences</taxon>
        <taxon>metagenomes</taxon>
        <taxon>ecological metagenomes</taxon>
    </lineage>
</organism>
<evidence type="ECO:0000313" key="4">
    <source>
        <dbReference type="EMBL" id="SVD11250.1"/>
    </source>
</evidence>
<dbReference type="PANTHER" id="PTHR43668:SF4">
    <property type="entry name" value="ALLANTOINASE"/>
    <property type="match status" value="1"/>
</dbReference>
<dbReference type="NCBIfam" id="NF006559">
    <property type="entry name" value="PRK09060.1"/>
    <property type="match status" value="1"/>
</dbReference>
<dbReference type="GO" id="GO:0006145">
    <property type="term" value="P:purine nucleobase catabolic process"/>
    <property type="evidence" value="ECO:0007669"/>
    <property type="project" value="TreeGrafter"/>
</dbReference>
<keyword evidence="1" id="KW-0479">Metal-binding</keyword>
<dbReference type="EMBL" id="UINC01130280">
    <property type="protein sequence ID" value="SVD11250.1"/>
    <property type="molecule type" value="Genomic_DNA"/>
</dbReference>
<evidence type="ECO:0000256" key="2">
    <source>
        <dbReference type="ARBA" id="ARBA00022801"/>
    </source>
</evidence>
<keyword evidence="2" id="KW-0378">Hydrolase</keyword>
<dbReference type="InterPro" id="IPR002195">
    <property type="entry name" value="Dihydroorotase_CS"/>
</dbReference>
<name>A0A382SMR5_9ZZZZ</name>
<dbReference type="GO" id="GO:0004038">
    <property type="term" value="F:allantoinase activity"/>
    <property type="evidence" value="ECO:0007669"/>
    <property type="project" value="TreeGrafter"/>
</dbReference>
<dbReference type="Pfam" id="PF01979">
    <property type="entry name" value="Amidohydro_1"/>
    <property type="match status" value="1"/>
</dbReference>
<dbReference type="InterPro" id="IPR006680">
    <property type="entry name" value="Amidohydro-rel"/>
</dbReference>
<dbReference type="GO" id="GO:0046872">
    <property type="term" value="F:metal ion binding"/>
    <property type="evidence" value="ECO:0007669"/>
    <property type="project" value="UniProtKB-KW"/>
</dbReference>
<evidence type="ECO:0000256" key="1">
    <source>
        <dbReference type="ARBA" id="ARBA00022723"/>
    </source>
</evidence>
<dbReference type="AlphaFoldDB" id="A0A382SMR5"/>
<proteinExistence type="predicted"/>